<dbReference type="Proteomes" id="UP000050525">
    <property type="component" value="Unassembled WGS sequence"/>
</dbReference>
<feature type="signal peptide" evidence="1">
    <location>
        <begin position="1"/>
        <end position="29"/>
    </location>
</feature>
<organism evidence="2 3">
    <name type="scientific">Alligator mississippiensis</name>
    <name type="common">American alligator</name>
    <dbReference type="NCBI Taxonomy" id="8496"/>
    <lineage>
        <taxon>Eukaryota</taxon>
        <taxon>Metazoa</taxon>
        <taxon>Chordata</taxon>
        <taxon>Craniata</taxon>
        <taxon>Vertebrata</taxon>
        <taxon>Euteleostomi</taxon>
        <taxon>Archelosauria</taxon>
        <taxon>Archosauria</taxon>
        <taxon>Crocodylia</taxon>
        <taxon>Alligatoridae</taxon>
        <taxon>Alligatorinae</taxon>
        <taxon>Alligator</taxon>
    </lineage>
</organism>
<accession>A0A151NZI4</accession>
<dbReference type="AlphaFoldDB" id="A0A151NZI4"/>
<evidence type="ECO:0000313" key="2">
    <source>
        <dbReference type="EMBL" id="KYO42208.1"/>
    </source>
</evidence>
<keyword evidence="3" id="KW-1185">Reference proteome</keyword>
<gene>
    <name evidence="2" type="ORF">Y1Q_0002828</name>
</gene>
<comment type="caution">
    <text evidence="2">The sequence shown here is derived from an EMBL/GenBank/DDBJ whole genome shotgun (WGS) entry which is preliminary data.</text>
</comment>
<dbReference type="EMBL" id="AKHW03001485">
    <property type="protein sequence ID" value="KYO42208.1"/>
    <property type="molecule type" value="Genomic_DNA"/>
</dbReference>
<proteinExistence type="predicted"/>
<evidence type="ECO:0000313" key="3">
    <source>
        <dbReference type="Proteomes" id="UP000050525"/>
    </source>
</evidence>
<name>A0A151NZI4_ALLMI</name>
<feature type="chain" id="PRO_5007586511" evidence="1">
    <location>
        <begin position="30"/>
        <end position="71"/>
    </location>
</feature>
<keyword evidence="1" id="KW-0732">Signal</keyword>
<protein>
    <submittedName>
        <fullName evidence="2">Uncharacterized protein</fullName>
    </submittedName>
</protein>
<reference evidence="2 3" key="1">
    <citation type="journal article" date="2012" name="Genome Biol.">
        <title>Sequencing three crocodilian genomes to illuminate the evolution of archosaurs and amniotes.</title>
        <authorList>
            <person name="St John J.A."/>
            <person name="Braun E.L."/>
            <person name="Isberg S.R."/>
            <person name="Miles L.G."/>
            <person name="Chong A.Y."/>
            <person name="Gongora J."/>
            <person name="Dalzell P."/>
            <person name="Moran C."/>
            <person name="Bed'hom B."/>
            <person name="Abzhanov A."/>
            <person name="Burgess S.C."/>
            <person name="Cooksey A.M."/>
            <person name="Castoe T.A."/>
            <person name="Crawford N.G."/>
            <person name="Densmore L.D."/>
            <person name="Drew J.C."/>
            <person name="Edwards S.V."/>
            <person name="Faircloth B.C."/>
            <person name="Fujita M.K."/>
            <person name="Greenwold M.J."/>
            <person name="Hoffmann F.G."/>
            <person name="Howard J.M."/>
            <person name="Iguchi T."/>
            <person name="Janes D.E."/>
            <person name="Khan S.Y."/>
            <person name="Kohno S."/>
            <person name="de Koning A.J."/>
            <person name="Lance S.L."/>
            <person name="McCarthy F.M."/>
            <person name="McCormack J.E."/>
            <person name="Merchant M.E."/>
            <person name="Peterson D.G."/>
            <person name="Pollock D.D."/>
            <person name="Pourmand N."/>
            <person name="Raney B.J."/>
            <person name="Roessler K.A."/>
            <person name="Sanford J.R."/>
            <person name="Sawyer R.H."/>
            <person name="Schmidt C.J."/>
            <person name="Triplett E.W."/>
            <person name="Tuberville T.D."/>
            <person name="Venegas-Anaya M."/>
            <person name="Howard J.T."/>
            <person name="Jarvis E.D."/>
            <person name="Guillette L.J.Jr."/>
            <person name="Glenn T.C."/>
            <person name="Green R.E."/>
            <person name="Ray D.A."/>
        </authorList>
    </citation>
    <scope>NUCLEOTIDE SEQUENCE [LARGE SCALE GENOMIC DNA]</scope>
    <source>
        <strain evidence="2">KSC_2009_1</strain>
    </source>
</reference>
<sequence length="71" mass="7961">MTVGPEQERRKGITIISSFLGLLLKLNSCAPFTNFTGPVLQDHYNHRDTGRAHTYSTYHTAGLRKMDAVLL</sequence>
<evidence type="ECO:0000256" key="1">
    <source>
        <dbReference type="SAM" id="SignalP"/>
    </source>
</evidence>